<evidence type="ECO:0000256" key="2">
    <source>
        <dbReference type="SAM" id="SignalP"/>
    </source>
</evidence>
<evidence type="ECO:0008006" key="5">
    <source>
        <dbReference type="Google" id="ProtNLM"/>
    </source>
</evidence>
<feature type="chain" id="PRO_5045724297" description="SH3b domain-containing protein" evidence="2">
    <location>
        <begin position="22"/>
        <end position="341"/>
    </location>
</feature>
<dbReference type="EMBL" id="JARXHW010000002">
    <property type="protein sequence ID" value="MDQ8206150.1"/>
    <property type="molecule type" value="Genomic_DNA"/>
</dbReference>
<protein>
    <recommendedName>
        <fullName evidence="5">SH3b domain-containing protein</fullName>
    </recommendedName>
</protein>
<comment type="caution">
    <text evidence="3">The sequence shown here is derived from an EMBL/GenBank/DDBJ whole genome shotgun (WGS) entry which is preliminary data.</text>
</comment>
<keyword evidence="4" id="KW-1185">Reference proteome</keyword>
<organism evidence="3 4">
    <name type="scientific">Thalassobacterium maritimum</name>
    <dbReference type="NCBI Taxonomy" id="3041265"/>
    <lineage>
        <taxon>Bacteria</taxon>
        <taxon>Pseudomonadati</taxon>
        <taxon>Verrucomicrobiota</taxon>
        <taxon>Opitutia</taxon>
        <taxon>Puniceicoccales</taxon>
        <taxon>Coraliomargaritaceae</taxon>
        <taxon>Thalassobacterium</taxon>
    </lineage>
</organism>
<feature type="region of interest" description="Disordered" evidence="1">
    <location>
        <begin position="216"/>
        <end position="235"/>
    </location>
</feature>
<evidence type="ECO:0000313" key="4">
    <source>
        <dbReference type="Proteomes" id="UP001225316"/>
    </source>
</evidence>
<sequence>MLRILFYSLLICLGLCHSSHAAKEILLRLAPEADAPVIAKVTASEKVLLDTAPAPINAHLGWRQLPMPSPFTGYVPEASLSKNFEIQAGTPVQYLPTSESASITHIATGDSYEIVRVKEEWATVRLSKEITGYFLSDASQQSALDLQARQLSTPPAPSAQAPAPQAPAPQAIAFPEPVAIPAPRAQVNPDQPIAQLDPNTLPPENVAWQPATAQLHSGSVPHSPLPTGTAAAPAPPITDPIMVSPDQTQAYEAKPELGPAKAPRLLTGTLVREINAKGPDYPIRLKSPEGRLIAYVDFSKIYINDLAPYLEQKVYLRGQIYPLPDSHGQLVIQAESLRLAD</sequence>
<gene>
    <name evidence="3" type="ORF">QEH52_01415</name>
</gene>
<feature type="signal peptide" evidence="2">
    <location>
        <begin position="1"/>
        <end position="21"/>
    </location>
</feature>
<dbReference type="Proteomes" id="UP001225316">
    <property type="component" value="Unassembled WGS sequence"/>
</dbReference>
<accession>A0ABU1ASN2</accession>
<name>A0ABU1ASN2_9BACT</name>
<proteinExistence type="predicted"/>
<evidence type="ECO:0000256" key="1">
    <source>
        <dbReference type="SAM" id="MobiDB-lite"/>
    </source>
</evidence>
<reference evidence="3 4" key="1">
    <citation type="submission" date="2023-04" db="EMBL/GenBank/DDBJ databases">
        <title>A novel bacteria isolated from coastal sediment.</title>
        <authorList>
            <person name="Liu X.-J."/>
            <person name="Du Z.-J."/>
        </authorList>
    </citation>
    <scope>NUCLEOTIDE SEQUENCE [LARGE SCALE GENOMIC DNA]</scope>
    <source>
        <strain evidence="3 4">SDUM461003</strain>
    </source>
</reference>
<keyword evidence="2" id="KW-0732">Signal</keyword>
<feature type="region of interest" description="Disordered" evidence="1">
    <location>
        <begin position="182"/>
        <end position="205"/>
    </location>
</feature>
<dbReference type="RefSeq" id="WP_308948149.1">
    <property type="nucleotide sequence ID" value="NZ_JARXHW010000002.1"/>
</dbReference>
<evidence type="ECO:0000313" key="3">
    <source>
        <dbReference type="EMBL" id="MDQ8206150.1"/>
    </source>
</evidence>